<gene>
    <name evidence="2" type="ORF">MNBD_GAMMA18-2365</name>
</gene>
<dbReference type="InterPro" id="IPR004843">
    <property type="entry name" value="Calcineurin-like_PHP"/>
</dbReference>
<organism evidence="2">
    <name type="scientific">hydrothermal vent metagenome</name>
    <dbReference type="NCBI Taxonomy" id="652676"/>
    <lineage>
        <taxon>unclassified sequences</taxon>
        <taxon>metagenomes</taxon>
        <taxon>ecological metagenomes</taxon>
    </lineage>
</organism>
<name>A0A3B0ZUF3_9ZZZZ</name>
<dbReference type="EMBL" id="UOFP01000080">
    <property type="protein sequence ID" value="VAW85064.1"/>
    <property type="molecule type" value="Genomic_DNA"/>
</dbReference>
<dbReference type="PANTHER" id="PTHR37844:SF2">
    <property type="entry name" value="SER_THR PROTEIN PHOSPHATASE SUPERFAMILY (AFU_ORTHOLOGUE AFUA_1G14840)"/>
    <property type="match status" value="1"/>
</dbReference>
<dbReference type="SUPFAM" id="SSF56300">
    <property type="entry name" value="Metallo-dependent phosphatases"/>
    <property type="match status" value="1"/>
</dbReference>
<evidence type="ECO:0000259" key="1">
    <source>
        <dbReference type="Pfam" id="PF00149"/>
    </source>
</evidence>
<proteinExistence type="predicted"/>
<dbReference type="Pfam" id="PF00149">
    <property type="entry name" value="Metallophos"/>
    <property type="match status" value="1"/>
</dbReference>
<sequence>MIIRVMSDLYLAYAPMKVPACQGDDDSVLVLAGDIASCPAALPWIKQMAARFQHVVYVLGNHEYFDYEMMQLDEIMLSAMPTNVHLLIRDSIVIHGVRFIGATLWSDYQKANPAERTRIDNGMIGNHLDSERVDMQACHIRDKTYLAESIAEPFEGKTVVVTHHSPSLSLVSGGLKYCYASDLDHWFDQYDFDMWICGHSHESGISRINNIPVVQNCRGYPGELTGFIPDLRIVI</sequence>
<protein>
    <recommendedName>
        <fullName evidence="1">Calcineurin-like phosphoesterase domain-containing protein</fullName>
    </recommendedName>
</protein>
<evidence type="ECO:0000313" key="2">
    <source>
        <dbReference type="EMBL" id="VAW85064.1"/>
    </source>
</evidence>
<dbReference type="InterPro" id="IPR029052">
    <property type="entry name" value="Metallo-depent_PP-like"/>
</dbReference>
<dbReference type="Gene3D" id="3.60.21.10">
    <property type="match status" value="1"/>
</dbReference>
<dbReference type="PANTHER" id="PTHR37844">
    <property type="entry name" value="SER/THR PROTEIN PHOSPHATASE SUPERFAMILY (AFU_ORTHOLOGUE AFUA_1G14840)"/>
    <property type="match status" value="1"/>
</dbReference>
<dbReference type="GO" id="GO:0016787">
    <property type="term" value="F:hydrolase activity"/>
    <property type="evidence" value="ECO:0007669"/>
    <property type="project" value="InterPro"/>
</dbReference>
<feature type="domain" description="Calcineurin-like phosphoesterase" evidence="1">
    <location>
        <begin position="25"/>
        <end position="202"/>
    </location>
</feature>
<reference evidence="2" key="1">
    <citation type="submission" date="2018-06" db="EMBL/GenBank/DDBJ databases">
        <authorList>
            <person name="Zhirakovskaya E."/>
        </authorList>
    </citation>
    <scope>NUCLEOTIDE SEQUENCE</scope>
</reference>
<dbReference type="AlphaFoldDB" id="A0A3B0ZUF3"/>
<accession>A0A3B0ZUF3</accession>